<dbReference type="InterPro" id="IPR007269">
    <property type="entry name" value="ICMT_MeTrfase"/>
</dbReference>
<keyword evidence="6" id="KW-0732">Signal</keyword>
<organism evidence="7 8">
    <name type="scientific">Psilocybe cf. subviscida</name>
    <dbReference type="NCBI Taxonomy" id="2480587"/>
    <lineage>
        <taxon>Eukaryota</taxon>
        <taxon>Fungi</taxon>
        <taxon>Dikarya</taxon>
        <taxon>Basidiomycota</taxon>
        <taxon>Agaricomycotina</taxon>
        <taxon>Agaricomycetes</taxon>
        <taxon>Agaricomycetidae</taxon>
        <taxon>Agaricales</taxon>
        <taxon>Agaricineae</taxon>
        <taxon>Strophariaceae</taxon>
        <taxon>Psilocybe</taxon>
    </lineage>
</organism>
<gene>
    <name evidence="7" type="ORF">D9619_008311</name>
</gene>
<dbReference type="GO" id="GO:0032259">
    <property type="term" value="P:methylation"/>
    <property type="evidence" value="ECO:0007669"/>
    <property type="project" value="UniProtKB-KW"/>
</dbReference>
<evidence type="ECO:0000256" key="6">
    <source>
        <dbReference type="SAM" id="SignalP"/>
    </source>
</evidence>
<feature type="transmembrane region" description="Helical" evidence="5">
    <location>
        <begin position="176"/>
        <end position="197"/>
    </location>
</feature>
<feature type="chain" id="PRO_5034179357" description="Protein-S-isoprenylcysteine O-methyltransferase" evidence="6">
    <location>
        <begin position="25"/>
        <end position="231"/>
    </location>
</feature>
<keyword evidence="5" id="KW-0256">Endoplasmic reticulum</keyword>
<comment type="similarity">
    <text evidence="5">Belongs to the class VI-like SAM-binding methyltransferase superfamily. Isoprenylcysteine carboxyl methyltransferase family.</text>
</comment>
<feature type="transmembrane region" description="Helical" evidence="5">
    <location>
        <begin position="88"/>
        <end position="108"/>
    </location>
</feature>
<evidence type="ECO:0000256" key="5">
    <source>
        <dbReference type="RuleBase" id="RU362022"/>
    </source>
</evidence>
<keyword evidence="5" id="KW-0808">Transferase</keyword>
<evidence type="ECO:0000256" key="2">
    <source>
        <dbReference type="ARBA" id="ARBA00022692"/>
    </source>
</evidence>
<feature type="transmembrane region" description="Helical" evidence="5">
    <location>
        <begin position="55"/>
        <end position="76"/>
    </location>
</feature>
<evidence type="ECO:0000313" key="8">
    <source>
        <dbReference type="Proteomes" id="UP000567179"/>
    </source>
</evidence>
<comment type="subcellular location">
    <subcellularLocation>
        <location evidence="5">Endoplasmic reticulum membrane</location>
        <topology evidence="5">Multi-pass membrane protein</topology>
    </subcellularLocation>
    <subcellularLocation>
        <location evidence="1">Membrane</location>
        <topology evidence="1">Multi-pass membrane protein</topology>
    </subcellularLocation>
</comment>
<dbReference type="Pfam" id="PF04140">
    <property type="entry name" value="ICMT"/>
    <property type="match status" value="1"/>
</dbReference>
<dbReference type="AlphaFoldDB" id="A0A8H5BBV1"/>
<accession>A0A8H5BBV1</accession>
<keyword evidence="2 5" id="KW-0812">Transmembrane</keyword>
<dbReference type="GO" id="GO:0005789">
    <property type="term" value="C:endoplasmic reticulum membrane"/>
    <property type="evidence" value="ECO:0007669"/>
    <property type="project" value="UniProtKB-SubCell"/>
</dbReference>
<dbReference type="EC" id="2.1.1.100" evidence="5"/>
<dbReference type="PANTHER" id="PTHR12714:SF9">
    <property type="entry name" value="PROTEIN-S-ISOPRENYLCYSTEINE O-METHYLTRANSFERASE"/>
    <property type="match status" value="1"/>
</dbReference>
<reference evidence="7 8" key="1">
    <citation type="journal article" date="2020" name="ISME J.">
        <title>Uncovering the hidden diversity of litter-decomposition mechanisms in mushroom-forming fungi.</title>
        <authorList>
            <person name="Floudas D."/>
            <person name="Bentzer J."/>
            <person name="Ahren D."/>
            <person name="Johansson T."/>
            <person name="Persson P."/>
            <person name="Tunlid A."/>
        </authorList>
    </citation>
    <scope>NUCLEOTIDE SEQUENCE [LARGE SCALE GENOMIC DNA]</scope>
    <source>
        <strain evidence="7 8">CBS 101986</strain>
    </source>
</reference>
<evidence type="ECO:0000256" key="3">
    <source>
        <dbReference type="ARBA" id="ARBA00022989"/>
    </source>
</evidence>
<keyword evidence="8" id="KW-1185">Reference proteome</keyword>
<name>A0A8H5BBV1_9AGAR</name>
<evidence type="ECO:0000313" key="7">
    <source>
        <dbReference type="EMBL" id="KAF5319553.1"/>
    </source>
</evidence>
<dbReference type="Gene3D" id="1.20.120.1630">
    <property type="match status" value="1"/>
</dbReference>
<comment type="caution">
    <text evidence="7">The sequence shown here is derived from an EMBL/GenBank/DDBJ whole genome shotgun (WGS) entry which is preliminary data.</text>
</comment>
<protein>
    <recommendedName>
        <fullName evidence="5">Protein-S-isoprenylcysteine O-methyltransferase</fullName>
        <ecNumber evidence="5">2.1.1.100</ecNumber>
    </recommendedName>
</protein>
<dbReference type="GO" id="GO:0004671">
    <property type="term" value="F:protein C-terminal S-isoprenylcysteine carboxyl O-methyltransferase activity"/>
    <property type="evidence" value="ECO:0007669"/>
    <property type="project" value="UniProtKB-EC"/>
</dbReference>
<sequence>MLTATIFTVLGILNVPLWLHLSTSSPTPPTPKGKRLRGDFTVYTDVSIRLLQSCLWLHAAAESLTILSSIGIAPLLMPQSLLLPDGHFAYVSPLRASAGLAVILGGILRWTCFREMGPQFTFHVTVLEEHKLITSGPYAYVRHPSYCGALLMDFGLWPWLFLPGSWAIESRISGSLWFWFALAPCLTLAVMSVPIIFRRCKAEDDILSKKFGNTWEKWAKDVPYRLIPGMY</sequence>
<keyword evidence="5" id="KW-0489">Methyltransferase</keyword>
<keyword evidence="4 5" id="KW-0472">Membrane</keyword>
<dbReference type="OrthoDB" id="422086at2759"/>
<dbReference type="EMBL" id="JAACJJ010000029">
    <property type="protein sequence ID" value="KAF5319553.1"/>
    <property type="molecule type" value="Genomic_DNA"/>
</dbReference>
<comment type="catalytic activity">
    <reaction evidence="5">
        <text>[protein]-C-terminal S-[(2E,6E)-farnesyl]-L-cysteine + S-adenosyl-L-methionine = [protein]-C-terminal S-[(2E,6E)-farnesyl]-L-cysteine methyl ester + S-adenosyl-L-homocysteine</text>
        <dbReference type="Rhea" id="RHEA:21672"/>
        <dbReference type="Rhea" id="RHEA-COMP:12125"/>
        <dbReference type="Rhea" id="RHEA-COMP:12126"/>
        <dbReference type="ChEBI" id="CHEBI:57856"/>
        <dbReference type="ChEBI" id="CHEBI:59789"/>
        <dbReference type="ChEBI" id="CHEBI:90510"/>
        <dbReference type="ChEBI" id="CHEBI:90511"/>
        <dbReference type="EC" id="2.1.1.100"/>
    </reaction>
</comment>
<comment type="caution">
    <text evidence="5">Lacks conserved residue(s) required for the propagation of feature annotation.</text>
</comment>
<dbReference type="PANTHER" id="PTHR12714">
    <property type="entry name" value="PROTEIN-S ISOPRENYLCYSTEINE O-METHYLTRANSFERASE"/>
    <property type="match status" value="1"/>
</dbReference>
<dbReference type="Proteomes" id="UP000567179">
    <property type="component" value="Unassembled WGS sequence"/>
</dbReference>
<keyword evidence="5" id="KW-0949">S-adenosyl-L-methionine</keyword>
<proteinExistence type="inferred from homology"/>
<evidence type="ECO:0000256" key="4">
    <source>
        <dbReference type="ARBA" id="ARBA00023136"/>
    </source>
</evidence>
<evidence type="ECO:0000256" key="1">
    <source>
        <dbReference type="ARBA" id="ARBA00004141"/>
    </source>
</evidence>
<feature type="signal peptide" evidence="6">
    <location>
        <begin position="1"/>
        <end position="24"/>
    </location>
</feature>
<keyword evidence="3 5" id="KW-1133">Transmembrane helix</keyword>